<evidence type="ECO:0000313" key="6">
    <source>
        <dbReference type="Proteomes" id="UP001501570"/>
    </source>
</evidence>
<dbReference type="CDD" id="cd01392">
    <property type="entry name" value="HTH_LacI"/>
    <property type="match status" value="1"/>
</dbReference>
<name>A0ABP9S2C9_9ACTN</name>
<keyword evidence="3" id="KW-0804">Transcription</keyword>
<dbReference type="Pfam" id="PF13377">
    <property type="entry name" value="Peripla_BP_3"/>
    <property type="match status" value="1"/>
</dbReference>
<dbReference type="InterPro" id="IPR028082">
    <property type="entry name" value="Peripla_BP_I"/>
</dbReference>
<evidence type="ECO:0000256" key="3">
    <source>
        <dbReference type="ARBA" id="ARBA00023163"/>
    </source>
</evidence>
<dbReference type="InterPro" id="IPR046335">
    <property type="entry name" value="LacI/GalR-like_sensor"/>
</dbReference>
<dbReference type="Gene3D" id="3.40.50.2300">
    <property type="match status" value="2"/>
</dbReference>
<keyword evidence="2 5" id="KW-0238">DNA-binding</keyword>
<evidence type="ECO:0000256" key="2">
    <source>
        <dbReference type="ARBA" id="ARBA00023125"/>
    </source>
</evidence>
<sequence>MSVRRGGPVRIADVAALAGVSTGTASKALNGLGQLRPETRERVRSAAEQLGFRPNALARALPSGRSYTVGLITTDSFGRFTIPIMMGAEDGLSAGQISVFLCDGREDSIREQHYLRTLLDRQVDGIIVTGRRRDARPPLAEGLPVPVVYAMTESSNPADCSVVPDDAHGGRIATTHLLDIGRTRIAHITGPERFLGARLRASSAEEVLAQAGLRLVGTGARFGEWSEAWGRQATAIVMRSAPDTDAIFCGSDQIARGATDALRELGRRVPDDVALIGYDNWEIFAATSRPALSTVDPNLSEVGRIAARHLLSAIDGAPVPGVHTVPGMLVIRASTGS</sequence>
<dbReference type="Pfam" id="PF00356">
    <property type="entry name" value="LacI"/>
    <property type="match status" value="1"/>
</dbReference>
<reference evidence="6" key="1">
    <citation type="journal article" date="2019" name="Int. J. Syst. Evol. Microbiol.">
        <title>The Global Catalogue of Microorganisms (GCM) 10K type strain sequencing project: providing services to taxonomists for standard genome sequencing and annotation.</title>
        <authorList>
            <consortium name="The Broad Institute Genomics Platform"/>
            <consortium name="The Broad Institute Genome Sequencing Center for Infectious Disease"/>
            <person name="Wu L."/>
            <person name="Ma J."/>
        </authorList>
    </citation>
    <scope>NUCLEOTIDE SEQUENCE [LARGE SCALE GENOMIC DNA]</scope>
    <source>
        <strain evidence="6">JCM 18304</strain>
    </source>
</reference>
<dbReference type="EMBL" id="BAABJQ010000013">
    <property type="protein sequence ID" value="GAA5189813.1"/>
    <property type="molecule type" value="Genomic_DNA"/>
</dbReference>
<dbReference type="GO" id="GO:0003677">
    <property type="term" value="F:DNA binding"/>
    <property type="evidence" value="ECO:0007669"/>
    <property type="project" value="UniProtKB-KW"/>
</dbReference>
<keyword evidence="6" id="KW-1185">Reference proteome</keyword>
<dbReference type="InterPro" id="IPR000843">
    <property type="entry name" value="HTH_LacI"/>
</dbReference>
<dbReference type="PANTHER" id="PTHR30146:SF109">
    <property type="entry name" value="HTH-TYPE TRANSCRIPTIONAL REGULATOR GALS"/>
    <property type="match status" value="1"/>
</dbReference>
<dbReference type="SMART" id="SM00354">
    <property type="entry name" value="HTH_LACI"/>
    <property type="match status" value="1"/>
</dbReference>
<evidence type="ECO:0000256" key="1">
    <source>
        <dbReference type="ARBA" id="ARBA00023015"/>
    </source>
</evidence>
<feature type="domain" description="HTH lacI-type" evidence="4">
    <location>
        <begin position="9"/>
        <end position="63"/>
    </location>
</feature>
<dbReference type="PANTHER" id="PTHR30146">
    <property type="entry name" value="LACI-RELATED TRANSCRIPTIONAL REPRESSOR"/>
    <property type="match status" value="1"/>
</dbReference>
<keyword evidence="1" id="KW-0805">Transcription regulation</keyword>
<evidence type="ECO:0000313" key="5">
    <source>
        <dbReference type="EMBL" id="GAA5189813.1"/>
    </source>
</evidence>
<comment type="caution">
    <text evidence="5">The sequence shown here is derived from an EMBL/GenBank/DDBJ whole genome shotgun (WGS) entry which is preliminary data.</text>
</comment>
<dbReference type="RefSeq" id="WP_345632233.1">
    <property type="nucleotide sequence ID" value="NZ_BAABJQ010000013.1"/>
</dbReference>
<accession>A0ABP9S2C9</accession>
<dbReference type="PROSITE" id="PS00356">
    <property type="entry name" value="HTH_LACI_1"/>
    <property type="match status" value="1"/>
</dbReference>
<dbReference type="SUPFAM" id="SSF53822">
    <property type="entry name" value="Periplasmic binding protein-like I"/>
    <property type="match status" value="1"/>
</dbReference>
<gene>
    <name evidence="5" type="ORF">GCM10023322_43380</name>
</gene>
<dbReference type="Proteomes" id="UP001501570">
    <property type="component" value="Unassembled WGS sequence"/>
</dbReference>
<evidence type="ECO:0000259" key="4">
    <source>
        <dbReference type="PROSITE" id="PS50932"/>
    </source>
</evidence>
<protein>
    <submittedName>
        <fullName evidence="5">LacI family DNA-binding transcriptional regulator</fullName>
    </submittedName>
</protein>
<dbReference type="CDD" id="cd06288">
    <property type="entry name" value="PBP1_sucrose_transcription_regulator"/>
    <property type="match status" value="1"/>
</dbReference>
<dbReference type="InterPro" id="IPR010982">
    <property type="entry name" value="Lambda_DNA-bd_dom_sf"/>
</dbReference>
<organism evidence="5 6">
    <name type="scientific">Rugosimonospora acidiphila</name>
    <dbReference type="NCBI Taxonomy" id="556531"/>
    <lineage>
        <taxon>Bacteria</taxon>
        <taxon>Bacillati</taxon>
        <taxon>Actinomycetota</taxon>
        <taxon>Actinomycetes</taxon>
        <taxon>Micromonosporales</taxon>
        <taxon>Micromonosporaceae</taxon>
        <taxon>Rugosimonospora</taxon>
    </lineage>
</organism>
<dbReference type="SUPFAM" id="SSF47413">
    <property type="entry name" value="lambda repressor-like DNA-binding domains"/>
    <property type="match status" value="1"/>
</dbReference>
<proteinExistence type="predicted"/>
<dbReference type="Gene3D" id="1.10.260.40">
    <property type="entry name" value="lambda repressor-like DNA-binding domains"/>
    <property type="match status" value="1"/>
</dbReference>
<dbReference type="PROSITE" id="PS50932">
    <property type="entry name" value="HTH_LACI_2"/>
    <property type="match status" value="1"/>
</dbReference>